<dbReference type="AlphaFoldDB" id="A0A086T6U8"/>
<keyword evidence="2" id="KW-1185">Reference proteome</keyword>
<dbReference type="OrthoDB" id="2851338at2759"/>
<name>A0A086T6U8_HAPC1</name>
<evidence type="ECO:0008006" key="3">
    <source>
        <dbReference type="Google" id="ProtNLM"/>
    </source>
</evidence>
<gene>
    <name evidence="1" type="ORF">ACRE_041090</name>
</gene>
<organism evidence="1 2">
    <name type="scientific">Hapsidospora chrysogenum (strain ATCC 11550 / CBS 779.69 / DSM 880 / IAM 14645 / JCM 23072 / IMI 49137)</name>
    <name type="common">Acremonium chrysogenum</name>
    <dbReference type="NCBI Taxonomy" id="857340"/>
    <lineage>
        <taxon>Eukaryota</taxon>
        <taxon>Fungi</taxon>
        <taxon>Dikarya</taxon>
        <taxon>Ascomycota</taxon>
        <taxon>Pezizomycotina</taxon>
        <taxon>Sordariomycetes</taxon>
        <taxon>Hypocreomycetidae</taxon>
        <taxon>Hypocreales</taxon>
        <taxon>Bionectriaceae</taxon>
        <taxon>Hapsidospora</taxon>
    </lineage>
</organism>
<evidence type="ECO:0000313" key="1">
    <source>
        <dbReference type="EMBL" id="KFH45080.1"/>
    </source>
</evidence>
<dbReference type="EMBL" id="JPKY01000038">
    <property type="protein sequence ID" value="KFH45080.1"/>
    <property type="molecule type" value="Genomic_DNA"/>
</dbReference>
<accession>A0A086T6U8</accession>
<evidence type="ECO:0000313" key="2">
    <source>
        <dbReference type="Proteomes" id="UP000029964"/>
    </source>
</evidence>
<proteinExistence type="predicted"/>
<protein>
    <recommendedName>
        <fullName evidence="3">EthD domain-containing protein</fullName>
    </recommendedName>
</protein>
<comment type="caution">
    <text evidence="1">The sequence shown here is derived from an EMBL/GenBank/DDBJ whole genome shotgun (WGS) entry which is preliminary data.</text>
</comment>
<dbReference type="HOGENOM" id="CLU_073903_1_0_1"/>
<reference evidence="2" key="1">
    <citation type="journal article" date="2014" name="Genome Announc.">
        <title>Genome sequence and annotation of Acremonium chrysogenum, producer of the beta-lactam antibiotic cephalosporin C.</title>
        <authorList>
            <person name="Terfehr D."/>
            <person name="Dahlmann T.A."/>
            <person name="Specht T."/>
            <person name="Zadra I."/>
            <person name="Kuernsteiner H."/>
            <person name="Kueck U."/>
        </authorList>
    </citation>
    <scope>NUCLEOTIDE SEQUENCE [LARGE SCALE GENOMIC DNA]</scope>
    <source>
        <strain evidence="2">ATCC 11550 / CBS 779.69 / DSM 880 / IAM 14645 / JCM 23072 / IMI 49137</strain>
    </source>
</reference>
<dbReference type="Proteomes" id="UP000029964">
    <property type="component" value="Unassembled WGS sequence"/>
</dbReference>
<sequence>MANPNRTDYEGPALSGPGILWINSKLTDPESLPVEKFTRWYEDVHIPDIIAAKSGGVAASWRYKCLDANRPAPFLAVYKVPDMGFLQSSEFKAIPMVHPTLPGNGPIHRFAEFDARFLGHVESWKASDSKDSRTSLLISEAIEPADGTTDSFHEWYRSSYINQVKQLPGWKRTSRFKLVFKKENKDEAGKAKPITPTWLTLHEFEAGSLDGGAAIDRLLVRDSGAQELEKTARKIDVAGFEILRGFGDAGSRWVDVVEQTG</sequence>